<reference evidence="1 2" key="1">
    <citation type="journal article" date="2015" name="Genome Biol. Evol.">
        <title>Comparative Genomics of a Bacterivorous Green Alga Reveals Evolutionary Causalities and Consequences of Phago-Mixotrophic Mode of Nutrition.</title>
        <authorList>
            <person name="Burns J.A."/>
            <person name="Paasch A."/>
            <person name="Narechania A."/>
            <person name="Kim E."/>
        </authorList>
    </citation>
    <scope>NUCLEOTIDE SEQUENCE [LARGE SCALE GENOMIC DNA]</scope>
    <source>
        <strain evidence="1 2">PLY_AMNH</strain>
    </source>
</reference>
<dbReference type="EMBL" id="LGRX02012696">
    <property type="protein sequence ID" value="KAK3266970.1"/>
    <property type="molecule type" value="Genomic_DNA"/>
</dbReference>
<dbReference type="InterPro" id="IPR006179">
    <property type="entry name" value="5_nucleotidase/apyrase"/>
</dbReference>
<sequence>MQVDLDAYTDPASGRSSVHLEVSREDDFSTLVASVEGAAEVTIQGTEVSSYGEYFLRVMPGGLYCPTGYAVQVVVTTQSSLEPLNLTFIFQSNVRSRMMPVNEYESMCDMEEYVGSSESCIGGADRRAGYTSKVKASGEHVVCLDGGNAVVGTSFYSLYYGSADAELMLNYVPFDIYVPQEYEFNSGEGQLSLMLSYLTTQTATILSNVDWTQTVLDQSELQRYQVKEYGGRQVGFLGFVSEDIHTYAPELSEEFIVNPDTQDVQKDARLAAQLALVIDEIQESYRSCTIFVASGASYDACIQLLTYSEKIAVCFANDHEILEWDEVSLHCALSRVCHLTL</sequence>
<organism evidence="1 2">
    <name type="scientific">Cymbomonas tetramitiformis</name>
    <dbReference type="NCBI Taxonomy" id="36881"/>
    <lineage>
        <taxon>Eukaryota</taxon>
        <taxon>Viridiplantae</taxon>
        <taxon>Chlorophyta</taxon>
        <taxon>Pyramimonadophyceae</taxon>
        <taxon>Pyramimonadales</taxon>
        <taxon>Pyramimonadaceae</taxon>
        <taxon>Cymbomonas</taxon>
    </lineage>
</organism>
<comment type="caution">
    <text evidence="1">The sequence shown here is derived from an EMBL/GenBank/DDBJ whole genome shotgun (WGS) entry which is preliminary data.</text>
</comment>
<dbReference type="PANTHER" id="PTHR11575:SF24">
    <property type="entry name" value="5'-NUCLEOTIDASE"/>
    <property type="match status" value="1"/>
</dbReference>
<dbReference type="GO" id="GO:0016787">
    <property type="term" value="F:hydrolase activity"/>
    <property type="evidence" value="ECO:0007669"/>
    <property type="project" value="InterPro"/>
</dbReference>
<dbReference type="SUPFAM" id="SSF56300">
    <property type="entry name" value="Metallo-dependent phosphatases"/>
    <property type="match status" value="1"/>
</dbReference>
<gene>
    <name evidence="1" type="ORF">CYMTET_24442</name>
</gene>
<accession>A0AAE0FWP7</accession>
<protein>
    <submittedName>
        <fullName evidence="1">Uncharacterized protein</fullName>
    </submittedName>
</protein>
<evidence type="ECO:0000313" key="2">
    <source>
        <dbReference type="Proteomes" id="UP001190700"/>
    </source>
</evidence>
<evidence type="ECO:0000313" key="1">
    <source>
        <dbReference type="EMBL" id="KAK3266970.1"/>
    </source>
</evidence>
<name>A0AAE0FWP7_9CHLO</name>
<dbReference type="AlphaFoldDB" id="A0AAE0FWP7"/>
<dbReference type="Proteomes" id="UP001190700">
    <property type="component" value="Unassembled WGS sequence"/>
</dbReference>
<dbReference type="PANTHER" id="PTHR11575">
    <property type="entry name" value="5'-NUCLEOTIDASE-RELATED"/>
    <property type="match status" value="1"/>
</dbReference>
<dbReference type="InterPro" id="IPR029052">
    <property type="entry name" value="Metallo-depent_PP-like"/>
</dbReference>
<keyword evidence="2" id="KW-1185">Reference proteome</keyword>
<proteinExistence type="predicted"/>
<dbReference type="GO" id="GO:0009166">
    <property type="term" value="P:nucleotide catabolic process"/>
    <property type="evidence" value="ECO:0007669"/>
    <property type="project" value="InterPro"/>
</dbReference>
<dbReference type="Gene3D" id="3.60.21.10">
    <property type="match status" value="1"/>
</dbReference>